<dbReference type="GO" id="GO:0000278">
    <property type="term" value="P:mitotic cell cycle"/>
    <property type="evidence" value="ECO:0007669"/>
    <property type="project" value="TreeGrafter"/>
</dbReference>
<organism evidence="3 4">
    <name type="scientific">Chionoecetes opilio</name>
    <name type="common">Atlantic snow crab</name>
    <name type="synonym">Cancer opilio</name>
    <dbReference type="NCBI Taxonomy" id="41210"/>
    <lineage>
        <taxon>Eukaryota</taxon>
        <taxon>Metazoa</taxon>
        <taxon>Ecdysozoa</taxon>
        <taxon>Arthropoda</taxon>
        <taxon>Crustacea</taxon>
        <taxon>Multicrustacea</taxon>
        <taxon>Malacostraca</taxon>
        <taxon>Eumalacostraca</taxon>
        <taxon>Eucarida</taxon>
        <taxon>Decapoda</taxon>
        <taxon>Pleocyemata</taxon>
        <taxon>Brachyura</taxon>
        <taxon>Eubrachyura</taxon>
        <taxon>Majoidea</taxon>
        <taxon>Majidae</taxon>
        <taxon>Chionoecetes</taxon>
    </lineage>
</organism>
<dbReference type="EMBL" id="JACEEZ010014886">
    <property type="protein sequence ID" value="KAG0719195.1"/>
    <property type="molecule type" value="Genomic_DNA"/>
</dbReference>
<evidence type="ECO:0000313" key="3">
    <source>
        <dbReference type="EMBL" id="KAG0719195.1"/>
    </source>
</evidence>
<dbReference type="InterPro" id="IPR011044">
    <property type="entry name" value="Quino_amine_DH_bsu"/>
</dbReference>
<dbReference type="GO" id="GO:0006281">
    <property type="term" value="P:DNA repair"/>
    <property type="evidence" value="ECO:0007669"/>
    <property type="project" value="TreeGrafter"/>
</dbReference>
<proteinExistence type="predicted"/>
<dbReference type="PANTHER" id="PTHR19932:SF10">
    <property type="entry name" value="WD REPEAT AND HMG-BOX DNA-BINDING PROTEIN 1"/>
    <property type="match status" value="1"/>
</dbReference>
<feature type="region of interest" description="Disordered" evidence="1">
    <location>
        <begin position="89"/>
        <end position="121"/>
    </location>
</feature>
<name>A0A8J4YD86_CHIOP</name>
<gene>
    <name evidence="3" type="primary">wdhd1_1</name>
    <name evidence="3" type="ORF">GWK47_050992</name>
</gene>
<dbReference type="GO" id="GO:0003677">
    <property type="term" value="F:DNA binding"/>
    <property type="evidence" value="ECO:0007669"/>
    <property type="project" value="UniProtKB-KW"/>
</dbReference>
<dbReference type="InterPro" id="IPR015943">
    <property type="entry name" value="WD40/YVTN_repeat-like_dom_sf"/>
</dbReference>
<feature type="domain" description="WDHD1/CFT4 second beta-propeller" evidence="2">
    <location>
        <begin position="188"/>
        <end position="256"/>
    </location>
</feature>
<dbReference type="Pfam" id="PF12341">
    <property type="entry name" value="Mcl1_mid"/>
    <property type="match status" value="1"/>
</dbReference>
<reference evidence="3" key="1">
    <citation type="submission" date="2020-07" db="EMBL/GenBank/DDBJ databases">
        <title>The High-quality genome of the commercially important snow crab, Chionoecetes opilio.</title>
        <authorList>
            <person name="Jeong J.-H."/>
            <person name="Ryu S."/>
        </authorList>
    </citation>
    <scope>NUCLEOTIDE SEQUENCE</scope>
    <source>
        <strain evidence="3">MADBK_172401_WGS</strain>
        <tissue evidence="3">Digestive gland</tissue>
    </source>
</reference>
<sequence length="259" mass="27506">MSMTAKVGGRMGCLPVIRFRRVLAGACMDGTMALWSVASRRVLTVIRHPKCVGITGLAWHPDVTKREFAIVDITGQLGTVVDVPLVEESEVEEGSVVEASGAAGEGEEPPFPPMDDDDDDAEYSLSKIKAEMGFNDADGSFLGIPDPASASDGASAQGPSGSSSDGPWEAAAPPRPRAEGPSLPRHQEPFQPGMTPHKLSHRFMIDGPDESAIDVEFHDASVHHSLYINNTAAYTMATLSTQVPALARGHTEDEPSLMD</sequence>
<dbReference type="Proteomes" id="UP000770661">
    <property type="component" value="Unassembled WGS sequence"/>
</dbReference>
<evidence type="ECO:0000256" key="1">
    <source>
        <dbReference type="SAM" id="MobiDB-lite"/>
    </source>
</evidence>
<dbReference type="InterPro" id="IPR022100">
    <property type="entry name" value="WDHD1/CFT4_beta-prop_2nd"/>
</dbReference>
<dbReference type="SUPFAM" id="SSF50969">
    <property type="entry name" value="YVTN repeat-like/Quinoprotein amine dehydrogenase"/>
    <property type="match status" value="1"/>
</dbReference>
<evidence type="ECO:0000313" key="4">
    <source>
        <dbReference type="Proteomes" id="UP000770661"/>
    </source>
</evidence>
<evidence type="ECO:0000259" key="2">
    <source>
        <dbReference type="Pfam" id="PF12341"/>
    </source>
</evidence>
<dbReference type="Gene3D" id="2.130.10.10">
    <property type="entry name" value="YVTN repeat-like/Quinoprotein amine dehydrogenase"/>
    <property type="match status" value="1"/>
</dbReference>
<comment type="caution">
    <text evidence="3">The sequence shown here is derived from an EMBL/GenBank/DDBJ whole genome shotgun (WGS) entry which is preliminary data.</text>
</comment>
<feature type="compositionally biased region" description="Low complexity" evidence="1">
    <location>
        <begin position="145"/>
        <end position="172"/>
    </location>
</feature>
<protein>
    <submittedName>
        <fullName evidence="3">WD repeat and HMG-box DNA-binding protein 1</fullName>
    </submittedName>
</protein>
<dbReference type="PANTHER" id="PTHR19932">
    <property type="entry name" value="WD REPEAT AND HMG-BOX DNA BINDING PROTEIN"/>
    <property type="match status" value="1"/>
</dbReference>
<keyword evidence="4" id="KW-1185">Reference proteome</keyword>
<accession>A0A8J4YD86</accession>
<dbReference type="AlphaFoldDB" id="A0A8J4YD86"/>
<dbReference type="OrthoDB" id="427368at2759"/>
<dbReference type="GO" id="GO:0006261">
    <property type="term" value="P:DNA-templated DNA replication"/>
    <property type="evidence" value="ECO:0007669"/>
    <property type="project" value="TreeGrafter"/>
</dbReference>
<dbReference type="GO" id="GO:0043596">
    <property type="term" value="C:nuclear replication fork"/>
    <property type="evidence" value="ECO:0007669"/>
    <property type="project" value="TreeGrafter"/>
</dbReference>
<dbReference type="GO" id="GO:0003682">
    <property type="term" value="F:chromatin binding"/>
    <property type="evidence" value="ECO:0007669"/>
    <property type="project" value="TreeGrafter"/>
</dbReference>
<feature type="region of interest" description="Disordered" evidence="1">
    <location>
        <begin position="138"/>
        <end position="199"/>
    </location>
</feature>
<keyword evidence="3" id="KW-0238">DNA-binding</keyword>